<proteinExistence type="predicted"/>
<protein>
    <submittedName>
        <fullName evidence="2">DUF5701 family protein</fullName>
    </submittedName>
</protein>
<dbReference type="AlphaFoldDB" id="A0AAU7V806"/>
<dbReference type="EMBL" id="CP138335">
    <property type="protein sequence ID" value="XBW08182.1"/>
    <property type="molecule type" value="Genomic_DNA"/>
</dbReference>
<dbReference type="KEGG" id="sapp:SAC06_01075"/>
<organism evidence="2">
    <name type="scientific">Scrofimicrobium appendicitidis</name>
    <dbReference type="NCBI Taxonomy" id="3079930"/>
    <lineage>
        <taxon>Bacteria</taxon>
        <taxon>Bacillati</taxon>
        <taxon>Actinomycetota</taxon>
        <taxon>Actinomycetes</taxon>
        <taxon>Actinomycetales</taxon>
        <taxon>Actinomycetaceae</taxon>
        <taxon>Scrofimicrobium</taxon>
    </lineage>
</organism>
<sequence>MTTLPPPADQAERLIELGVPALLGQNPDAVREAATALGSPAPGLLVTEAARTHLDELVPLICREGQRGFIVEDFVDTADFVPVSGLDPSPITLPDGWYWLEDPRRGDEFENASPAEAWEQIVAANRVPLTAAEGVFWLLQQPDTLERNHCFMTVGSRKPRPRGGYDSRTPALWISNGTGRDGSDRKNAPKLGWCWWNNRHTWLGIAHAAARHPAQP</sequence>
<evidence type="ECO:0000313" key="2">
    <source>
        <dbReference type="EMBL" id="XBW08182.1"/>
    </source>
</evidence>
<reference evidence="2" key="1">
    <citation type="submission" date="2023-11" db="EMBL/GenBank/DDBJ databases">
        <title>Scrofimicrobium hongkongense sp. nov., isolated from a patient with peritonitis.</title>
        <authorList>
            <person name="Lao H.Y."/>
            <person name="Wong A.Y.P."/>
            <person name="Ng T.L."/>
            <person name="Wong R.Y.L."/>
            <person name="Yau M.C.Y."/>
            <person name="Lam J.Y.W."/>
            <person name="Siu G.K.H."/>
        </authorList>
    </citation>
    <scope>NUCLEOTIDE SEQUENCE</scope>
    <source>
        <strain evidence="2">R131</strain>
    </source>
</reference>
<dbReference type="RefSeq" id="WP_350258381.1">
    <property type="nucleotide sequence ID" value="NZ_CP138335.1"/>
</dbReference>
<dbReference type="Pfam" id="PF18959">
    <property type="entry name" value="DUF5701"/>
    <property type="match status" value="1"/>
</dbReference>
<name>A0AAU7V806_9ACTO</name>
<feature type="region of interest" description="Disordered" evidence="1">
    <location>
        <begin position="159"/>
        <end position="185"/>
    </location>
</feature>
<accession>A0AAU7V806</accession>
<dbReference type="InterPro" id="IPR043755">
    <property type="entry name" value="DUF5701"/>
</dbReference>
<gene>
    <name evidence="2" type="ORF">SAC06_01075</name>
</gene>
<evidence type="ECO:0000256" key="1">
    <source>
        <dbReference type="SAM" id="MobiDB-lite"/>
    </source>
</evidence>